<dbReference type="EMBL" id="JASBWU010000007">
    <property type="protein sequence ID" value="KAJ9120013.1"/>
    <property type="molecule type" value="Genomic_DNA"/>
</dbReference>
<organism evidence="1 2">
    <name type="scientific">Naganishia vaughanmartiniae</name>
    <dbReference type="NCBI Taxonomy" id="1424756"/>
    <lineage>
        <taxon>Eukaryota</taxon>
        <taxon>Fungi</taxon>
        <taxon>Dikarya</taxon>
        <taxon>Basidiomycota</taxon>
        <taxon>Agaricomycotina</taxon>
        <taxon>Tremellomycetes</taxon>
        <taxon>Filobasidiales</taxon>
        <taxon>Filobasidiaceae</taxon>
        <taxon>Naganishia</taxon>
    </lineage>
</organism>
<reference evidence="1" key="1">
    <citation type="submission" date="2023-04" db="EMBL/GenBank/DDBJ databases">
        <title>Draft Genome sequencing of Naganishia species isolated from polar environments using Oxford Nanopore Technology.</title>
        <authorList>
            <person name="Leo P."/>
            <person name="Venkateswaran K."/>
        </authorList>
    </citation>
    <scope>NUCLEOTIDE SEQUENCE</scope>
    <source>
        <strain evidence="1">MNA-CCFEE 5425</strain>
    </source>
</reference>
<protein>
    <submittedName>
        <fullName evidence="1">Uncharacterized protein</fullName>
    </submittedName>
</protein>
<keyword evidence="2" id="KW-1185">Reference proteome</keyword>
<sequence length="276" mass="30257">MSSPWKAYWDRSIAVLRQNSSRVLRAEADPSARSHLIYSLSRKDNPNLNLKDYATGCDADIGGQSTAMLDFDEHGDARFWGELRRDVKGEYTGKVRGGYAGFRNKTDHLASTYVVVQIRIATPLPPDVLRVSLDSQTRKSEVDDGWAEGYVEGGRAVSGLCDVWLGEACSDQRATPTQGPSVKAVVYGPDTSEIARGAMVYRRDFQLRIGEATRPCAQVYFDQTSVTDGNHAKRILAESHSASSDAGRRGTLFRHVARESAGVFYDVPGNTAFGQG</sequence>
<proteinExistence type="predicted"/>
<dbReference type="Proteomes" id="UP001243375">
    <property type="component" value="Unassembled WGS sequence"/>
</dbReference>
<comment type="caution">
    <text evidence="1">The sequence shown here is derived from an EMBL/GenBank/DDBJ whole genome shotgun (WGS) entry which is preliminary data.</text>
</comment>
<name>A0ACC2X8A0_9TREE</name>
<evidence type="ECO:0000313" key="2">
    <source>
        <dbReference type="Proteomes" id="UP001243375"/>
    </source>
</evidence>
<evidence type="ECO:0000313" key="1">
    <source>
        <dbReference type="EMBL" id="KAJ9120013.1"/>
    </source>
</evidence>
<gene>
    <name evidence="1" type="ORF">QFC22_002910</name>
</gene>
<accession>A0ACC2X8A0</accession>